<dbReference type="Pfam" id="PF00126">
    <property type="entry name" value="HTH_1"/>
    <property type="match status" value="1"/>
</dbReference>
<feature type="region of interest" description="Disordered" evidence="5">
    <location>
        <begin position="303"/>
        <end position="328"/>
    </location>
</feature>
<dbReference type="Gene3D" id="3.40.190.290">
    <property type="match status" value="1"/>
</dbReference>
<dbReference type="SUPFAM" id="SSF53850">
    <property type="entry name" value="Periplasmic binding protein-like II"/>
    <property type="match status" value="1"/>
</dbReference>
<dbReference type="PANTHER" id="PTHR30537">
    <property type="entry name" value="HTH-TYPE TRANSCRIPTIONAL REGULATOR"/>
    <property type="match status" value="1"/>
</dbReference>
<dbReference type="InterPro" id="IPR036388">
    <property type="entry name" value="WH-like_DNA-bd_sf"/>
</dbReference>
<dbReference type="AlphaFoldDB" id="A0A158L5N8"/>
<dbReference type="InterPro" id="IPR058163">
    <property type="entry name" value="LysR-type_TF_proteobact-type"/>
</dbReference>
<keyword evidence="2" id="KW-0805">Transcription regulation</keyword>
<dbReference type="Pfam" id="PF03466">
    <property type="entry name" value="LysR_substrate"/>
    <property type="match status" value="1"/>
</dbReference>
<keyword evidence="8" id="KW-1185">Reference proteome</keyword>
<dbReference type="GO" id="GO:0003700">
    <property type="term" value="F:DNA-binding transcription factor activity"/>
    <property type="evidence" value="ECO:0007669"/>
    <property type="project" value="InterPro"/>
</dbReference>
<evidence type="ECO:0000313" key="8">
    <source>
        <dbReference type="Proteomes" id="UP000055019"/>
    </source>
</evidence>
<evidence type="ECO:0000259" key="6">
    <source>
        <dbReference type="PROSITE" id="PS50931"/>
    </source>
</evidence>
<evidence type="ECO:0000256" key="3">
    <source>
        <dbReference type="ARBA" id="ARBA00023125"/>
    </source>
</evidence>
<dbReference type="PROSITE" id="PS50931">
    <property type="entry name" value="HTH_LYSR"/>
    <property type="match status" value="1"/>
</dbReference>
<comment type="similarity">
    <text evidence="1">Belongs to the LysR transcriptional regulatory family.</text>
</comment>
<comment type="caution">
    <text evidence="7">The sequence shown here is derived from an EMBL/GenBank/DDBJ whole genome shotgun (WGS) entry which is preliminary data.</text>
</comment>
<dbReference type="PANTHER" id="PTHR30537:SF58">
    <property type="entry name" value="HTH-TYPE TRANSCRIPTIONAL REGULATOR PERR"/>
    <property type="match status" value="1"/>
</dbReference>
<keyword evidence="3" id="KW-0238">DNA-binding</keyword>
<evidence type="ECO:0000256" key="1">
    <source>
        <dbReference type="ARBA" id="ARBA00009437"/>
    </source>
</evidence>
<reference evidence="7" key="1">
    <citation type="submission" date="2016-01" db="EMBL/GenBank/DDBJ databases">
        <authorList>
            <person name="Peeters C."/>
        </authorList>
    </citation>
    <scope>NUCLEOTIDE SEQUENCE [LARGE SCALE GENOMIC DNA]</scope>
    <source>
        <strain evidence="7">LMG 29317</strain>
    </source>
</reference>
<dbReference type="InterPro" id="IPR000847">
    <property type="entry name" value="LysR_HTH_N"/>
</dbReference>
<evidence type="ECO:0000256" key="5">
    <source>
        <dbReference type="SAM" id="MobiDB-lite"/>
    </source>
</evidence>
<dbReference type="RefSeq" id="WP_061152649.1">
    <property type="nucleotide sequence ID" value="NZ_FCOM02000146.1"/>
</dbReference>
<keyword evidence="4" id="KW-0804">Transcription</keyword>
<dbReference type="GO" id="GO:0006351">
    <property type="term" value="P:DNA-templated transcription"/>
    <property type="evidence" value="ECO:0007669"/>
    <property type="project" value="TreeGrafter"/>
</dbReference>
<dbReference type="SUPFAM" id="SSF46785">
    <property type="entry name" value="Winged helix' DNA-binding domain"/>
    <property type="match status" value="1"/>
</dbReference>
<dbReference type="EMBL" id="FCOM02000146">
    <property type="protein sequence ID" value="SAL88592.1"/>
    <property type="molecule type" value="Genomic_DNA"/>
</dbReference>
<sequence length="328" mass="35758">MNTNLVDAMRVFLQVADTRSFRGAARELGVSNALVTRAIVLLEKHLGVRLLNRTTRAVSLTVAGVRYVEGCRAFLQHLDRLETAVVALDDAPGGTVRVVASSSVPALSLTQLIDDFHKLHPTIEVRLTLAGRRAEFDGNGHDVGILIGKPEGLEREGQVLGLLASLAVATPAFLIRHGAPIAPVDLQDLPCICLQDEMREEVWTFRHASGAVGDVRLAPAFSVSDAELARLATLAGMGFAFLPRALVRSDIEAGHLVRLLPAFSVDEPRTELFIVRPARRHLPRETRLFADYAEAHLRKEYEPKGEALADREPEFDFSEAATAKRGTG</sequence>
<protein>
    <submittedName>
        <fullName evidence="7">LysR family transcriptional regulator</fullName>
    </submittedName>
</protein>
<evidence type="ECO:0000313" key="7">
    <source>
        <dbReference type="EMBL" id="SAL88592.1"/>
    </source>
</evidence>
<dbReference type="InterPro" id="IPR036390">
    <property type="entry name" value="WH_DNA-bd_sf"/>
</dbReference>
<name>A0A158L5N8_9BURK</name>
<dbReference type="InterPro" id="IPR005119">
    <property type="entry name" value="LysR_subst-bd"/>
</dbReference>
<accession>A0A158L5N8</accession>
<feature type="domain" description="HTH lysR-type" evidence="6">
    <location>
        <begin position="1"/>
        <end position="61"/>
    </location>
</feature>
<evidence type="ECO:0000256" key="2">
    <source>
        <dbReference type="ARBA" id="ARBA00023015"/>
    </source>
</evidence>
<dbReference type="OrthoDB" id="9080054at2"/>
<proteinExistence type="inferred from homology"/>
<feature type="compositionally biased region" description="Basic and acidic residues" evidence="5">
    <location>
        <begin position="303"/>
        <end position="314"/>
    </location>
</feature>
<gene>
    <name evidence="7" type="ORF">AWB74_08636</name>
</gene>
<dbReference type="GO" id="GO:0043565">
    <property type="term" value="F:sequence-specific DNA binding"/>
    <property type="evidence" value="ECO:0007669"/>
    <property type="project" value="TreeGrafter"/>
</dbReference>
<organism evidence="7 8">
    <name type="scientific">Caballeronia arvi</name>
    <dbReference type="NCBI Taxonomy" id="1777135"/>
    <lineage>
        <taxon>Bacteria</taxon>
        <taxon>Pseudomonadati</taxon>
        <taxon>Pseudomonadota</taxon>
        <taxon>Betaproteobacteria</taxon>
        <taxon>Burkholderiales</taxon>
        <taxon>Burkholderiaceae</taxon>
        <taxon>Caballeronia</taxon>
    </lineage>
</organism>
<evidence type="ECO:0000256" key="4">
    <source>
        <dbReference type="ARBA" id="ARBA00023163"/>
    </source>
</evidence>
<dbReference type="Proteomes" id="UP000055019">
    <property type="component" value="Unassembled WGS sequence"/>
</dbReference>
<dbReference type="FunFam" id="1.10.10.10:FF:000001">
    <property type="entry name" value="LysR family transcriptional regulator"/>
    <property type="match status" value="1"/>
</dbReference>
<dbReference type="Gene3D" id="1.10.10.10">
    <property type="entry name" value="Winged helix-like DNA-binding domain superfamily/Winged helix DNA-binding domain"/>
    <property type="match status" value="1"/>
</dbReference>
<dbReference type="CDD" id="cd08422">
    <property type="entry name" value="PBP2_CrgA_like"/>
    <property type="match status" value="1"/>
</dbReference>